<reference evidence="3" key="1">
    <citation type="submission" date="2017-11" db="EMBL/GenBank/DDBJ databases">
        <title>Complete Genome Sequence of Kyrpidia sp. Strain EA-1, a thermophilic, hydrogen-oxidizing Bacterium, isolated from the Azores.</title>
        <authorList>
            <person name="Reiner J.E."/>
            <person name="Lapp C.J."/>
            <person name="Bunk B."/>
            <person name="Gescher J."/>
        </authorList>
    </citation>
    <scope>NUCLEOTIDE SEQUENCE [LARGE SCALE GENOMIC DNA]</scope>
    <source>
        <strain evidence="3">EA-1</strain>
    </source>
</reference>
<sequence>MAAFFVGNVDIFVDRLWLTGVICAFIHLLLVDSVDNSLLSRGPVAWAVDKFVGSWVLAGWVHGWR</sequence>
<dbReference type="AlphaFoldDB" id="A0A2K8NBY6"/>
<protein>
    <submittedName>
        <fullName evidence="2">Uncharacterized protein</fullName>
    </submittedName>
</protein>
<keyword evidence="1" id="KW-1133">Transmembrane helix</keyword>
<evidence type="ECO:0000313" key="3">
    <source>
        <dbReference type="Proteomes" id="UP000231932"/>
    </source>
</evidence>
<feature type="transmembrane region" description="Helical" evidence="1">
    <location>
        <begin position="12"/>
        <end position="31"/>
    </location>
</feature>
<keyword evidence="1" id="KW-0812">Transmembrane</keyword>
<dbReference type="EMBL" id="CP024955">
    <property type="protein sequence ID" value="ATY85932.1"/>
    <property type="molecule type" value="Genomic_DNA"/>
</dbReference>
<name>A0A2K8NBY6_9BACL</name>
<organism evidence="2 3">
    <name type="scientific">Kyrpidia spormannii</name>
    <dbReference type="NCBI Taxonomy" id="2055160"/>
    <lineage>
        <taxon>Bacteria</taxon>
        <taxon>Bacillati</taxon>
        <taxon>Bacillota</taxon>
        <taxon>Bacilli</taxon>
        <taxon>Bacillales</taxon>
        <taxon>Alicyclobacillaceae</taxon>
        <taxon>Kyrpidia</taxon>
    </lineage>
</organism>
<evidence type="ECO:0000256" key="1">
    <source>
        <dbReference type="SAM" id="Phobius"/>
    </source>
</evidence>
<accession>A0A2K8NBY6</accession>
<keyword evidence="1" id="KW-0472">Membrane</keyword>
<keyword evidence="3" id="KW-1185">Reference proteome</keyword>
<evidence type="ECO:0000313" key="2">
    <source>
        <dbReference type="EMBL" id="ATY85932.1"/>
    </source>
</evidence>
<proteinExistence type="predicted"/>
<dbReference type="KEGG" id="kyr:CVV65_14205"/>
<gene>
    <name evidence="2" type="ORF">CVV65_14205</name>
</gene>
<dbReference type="Proteomes" id="UP000231932">
    <property type="component" value="Chromosome"/>
</dbReference>